<gene>
    <name evidence="1" type="ORF">K505DRAFT_325420</name>
</gene>
<evidence type="ECO:0000313" key="2">
    <source>
        <dbReference type="Proteomes" id="UP000799757"/>
    </source>
</evidence>
<name>A0A6A6XAR3_9PLEO</name>
<evidence type="ECO:0000313" key="1">
    <source>
        <dbReference type="EMBL" id="KAF2793506.1"/>
    </source>
</evidence>
<dbReference type="Proteomes" id="UP000799757">
    <property type="component" value="Unassembled WGS sequence"/>
</dbReference>
<keyword evidence="2" id="KW-1185">Reference proteome</keyword>
<proteinExistence type="predicted"/>
<dbReference type="EMBL" id="MU001924">
    <property type="protein sequence ID" value="KAF2793506.1"/>
    <property type="molecule type" value="Genomic_DNA"/>
</dbReference>
<reference evidence="1" key="1">
    <citation type="journal article" date="2020" name="Stud. Mycol.">
        <title>101 Dothideomycetes genomes: a test case for predicting lifestyles and emergence of pathogens.</title>
        <authorList>
            <person name="Haridas S."/>
            <person name="Albert R."/>
            <person name="Binder M."/>
            <person name="Bloem J."/>
            <person name="Labutti K."/>
            <person name="Salamov A."/>
            <person name="Andreopoulos B."/>
            <person name="Baker S."/>
            <person name="Barry K."/>
            <person name="Bills G."/>
            <person name="Bluhm B."/>
            <person name="Cannon C."/>
            <person name="Castanera R."/>
            <person name="Culley D."/>
            <person name="Daum C."/>
            <person name="Ezra D."/>
            <person name="Gonzalez J."/>
            <person name="Henrissat B."/>
            <person name="Kuo A."/>
            <person name="Liang C."/>
            <person name="Lipzen A."/>
            <person name="Lutzoni F."/>
            <person name="Magnuson J."/>
            <person name="Mondo S."/>
            <person name="Nolan M."/>
            <person name="Ohm R."/>
            <person name="Pangilinan J."/>
            <person name="Park H.-J."/>
            <person name="Ramirez L."/>
            <person name="Alfaro M."/>
            <person name="Sun H."/>
            <person name="Tritt A."/>
            <person name="Yoshinaga Y."/>
            <person name="Zwiers L.-H."/>
            <person name="Turgeon B."/>
            <person name="Goodwin S."/>
            <person name="Spatafora J."/>
            <person name="Crous P."/>
            <person name="Grigoriev I."/>
        </authorList>
    </citation>
    <scope>NUCLEOTIDE SEQUENCE</scope>
    <source>
        <strain evidence="1">CBS 109.77</strain>
    </source>
</reference>
<dbReference type="AlphaFoldDB" id="A0A6A6XAR3"/>
<sequence length="68" mass="6861">MPLVPIAPSAANLSPSQYPSPILPCCPSFDAEGRPTPLVGRPSSMPAVCYQPSAPISSNLALGGPTGQ</sequence>
<accession>A0A6A6XAR3</accession>
<organism evidence="1 2">
    <name type="scientific">Melanomma pulvis-pyrius CBS 109.77</name>
    <dbReference type="NCBI Taxonomy" id="1314802"/>
    <lineage>
        <taxon>Eukaryota</taxon>
        <taxon>Fungi</taxon>
        <taxon>Dikarya</taxon>
        <taxon>Ascomycota</taxon>
        <taxon>Pezizomycotina</taxon>
        <taxon>Dothideomycetes</taxon>
        <taxon>Pleosporomycetidae</taxon>
        <taxon>Pleosporales</taxon>
        <taxon>Melanommataceae</taxon>
        <taxon>Melanomma</taxon>
    </lineage>
</organism>
<protein>
    <submittedName>
        <fullName evidence="1">Uncharacterized protein</fullName>
    </submittedName>
</protein>